<reference evidence="5 6" key="1">
    <citation type="submission" date="2020-08" db="EMBL/GenBank/DDBJ databases">
        <title>Genomic Encyclopedia of Type Strains, Phase IV (KMG-IV): sequencing the most valuable type-strain genomes for metagenomic binning, comparative biology and taxonomic classification.</title>
        <authorList>
            <person name="Goeker M."/>
        </authorList>
    </citation>
    <scope>NUCLEOTIDE SEQUENCE [LARGE SCALE GENOMIC DNA]</scope>
    <source>
        <strain evidence="5 6">DSM 2461</strain>
    </source>
</reference>
<dbReference type="CDD" id="cd03221">
    <property type="entry name" value="ABCF_EF-3"/>
    <property type="match status" value="2"/>
</dbReference>
<dbReference type="GO" id="GO:0003677">
    <property type="term" value="F:DNA binding"/>
    <property type="evidence" value="ECO:0007669"/>
    <property type="project" value="InterPro"/>
</dbReference>
<dbReference type="Pfam" id="PF16326">
    <property type="entry name" value="ABC_tran_CTD"/>
    <property type="match status" value="1"/>
</dbReference>
<dbReference type="Proteomes" id="UP000587760">
    <property type="component" value="Unassembled WGS sequence"/>
</dbReference>
<accession>A0A841RGL7</accession>
<comment type="caution">
    <text evidence="5">The sequence shown here is derived from an EMBL/GenBank/DDBJ whole genome shotgun (WGS) entry which is preliminary data.</text>
</comment>
<name>A0A841RGL7_9SPIO</name>
<dbReference type="Pfam" id="PF00005">
    <property type="entry name" value="ABC_tran"/>
    <property type="match status" value="2"/>
</dbReference>
<dbReference type="Gene3D" id="1.10.287.380">
    <property type="entry name" value="Valyl-tRNA synthetase, C-terminal domain"/>
    <property type="match status" value="1"/>
</dbReference>
<evidence type="ECO:0000313" key="5">
    <source>
        <dbReference type="EMBL" id="MBB6481472.1"/>
    </source>
</evidence>
<dbReference type="RefSeq" id="WP_184747718.1">
    <property type="nucleotide sequence ID" value="NZ_JACHGJ010000006.1"/>
</dbReference>
<dbReference type="InterPro" id="IPR003593">
    <property type="entry name" value="AAA+_ATPase"/>
</dbReference>
<dbReference type="GO" id="GO:0016887">
    <property type="term" value="F:ATP hydrolysis activity"/>
    <property type="evidence" value="ECO:0007669"/>
    <property type="project" value="InterPro"/>
</dbReference>
<keyword evidence="3" id="KW-0175">Coiled coil</keyword>
<dbReference type="PROSITE" id="PS50893">
    <property type="entry name" value="ABC_TRANSPORTER_2"/>
    <property type="match status" value="2"/>
</dbReference>
<gene>
    <name evidence="5" type="ORF">HNR50_003152</name>
</gene>
<evidence type="ECO:0000256" key="1">
    <source>
        <dbReference type="ARBA" id="ARBA00022741"/>
    </source>
</evidence>
<dbReference type="InterPro" id="IPR032781">
    <property type="entry name" value="ABC_tran_Xtn"/>
</dbReference>
<dbReference type="InterPro" id="IPR051309">
    <property type="entry name" value="ABCF_ATPase"/>
</dbReference>
<feature type="domain" description="ABC transporter" evidence="4">
    <location>
        <begin position="318"/>
        <end position="535"/>
    </location>
</feature>
<dbReference type="EMBL" id="JACHGJ010000006">
    <property type="protein sequence ID" value="MBB6481472.1"/>
    <property type="molecule type" value="Genomic_DNA"/>
</dbReference>
<protein>
    <submittedName>
        <fullName evidence="5">ATP-binding cassette subfamily F protein uup</fullName>
    </submittedName>
</protein>
<dbReference type="InterPro" id="IPR037118">
    <property type="entry name" value="Val-tRNA_synth_C_sf"/>
</dbReference>
<dbReference type="SMART" id="SM00382">
    <property type="entry name" value="AAA"/>
    <property type="match status" value="2"/>
</dbReference>
<dbReference type="SUPFAM" id="SSF52540">
    <property type="entry name" value="P-loop containing nucleoside triphosphate hydrolases"/>
    <property type="match status" value="2"/>
</dbReference>
<sequence length="626" mass="72517">MNLISVDSVSRIRSGRTLFNNISFGIDEGEKLALIGINGCGKSTLLRILAGEEEIDGGTISRNRECRIAYLHQHDDFNREDTILEHILNRDSPLMKTVRDYEKAADRLAKEESREIHDHYDKLLAEMDRLGCWELESRINSLLTELGIENRHLKMGTLSGGMLKKVAIVHALVAGGDLLFLDEPTNHLDIDTIIWLQDYLKKSSMAVVLVTHDRYFLDELCTGILEIDNETLYRYEGNYTRYLQSKAQREAVERREQERINTILRREMEWLKRGPRARTGKDRGRKNRVYDMMDRQTSEEIESAEFSVSQRRLGKRVVDLINISKSFDGREVIPSFSYKFRKGERIGIVGPNGSGKSTFLNLLTERLPGDSGSVNKGVNTHFGYFDQLTARMPDEMKVLEYLKDQADLIKTDEGSSYTPAQLLERFLFPKSLHFTALSDLSGGEKRRLYLISIILQNPNFLILDEPTNDFDIQTLSLIEDFLMEYSGCLMVVSHDRYFLDRVTDFLFIFDGTGHIRGFAGNYSEYRQFLDEEKREEKKKVQQEKPSTRVRTEKKKKAGYKEIEEFKQIEKEIESMEEEKSELEDFFASAAPDPDKMAGAHRRYSELERELETKMERWEELAELMDS</sequence>
<feature type="coiled-coil region" evidence="3">
    <location>
        <begin position="565"/>
        <end position="623"/>
    </location>
</feature>
<dbReference type="PANTHER" id="PTHR42855:SF1">
    <property type="entry name" value="ABC TRANSPORTER DOMAIN-CONTAINING PROTEIN"/>
    <property type="match status" value="1"/>
</dbReference>
<dbReference type="GO" id="GO:0005524">
    <property type="term" value="F:ATP binding"/>
    <property type="evidence" value="ECO:0007669"/>
    <property type="project" value="UniProtKB-KW"/>
</dbReference>
<dbReference type="InterPro" id="IPR003439">
    <property type="entry name" value="ABC_transporter-like_ATP-bd"/>
</dbReference>
<evidence type="ECO:0000313" key="6">
    <source>
        <dbReference type="Proteomes" id="UP000587760"/>
    </source>
</evidence>
<dbReference type="AlphaFoldDB" id="A0A841RGL7"/>
<keyword evidence="2 5" id="KW-0067">ATP-binding</keyword>
<evidence type="ECO:0000256" key="2">
    <source>
        <dbReference type="ARBA" id="ARBA00022840"/>
    </source>
</evidence>
<dbReference type="InterPro" id="IPR032524">
    <property type="entry name" value="ABC_tran_C"/>
</dbReference>
<evidence type="ECO:0000256" key="3">
    <source>
        <dbReference type="SAM" id="Coils"/>
    </source>
</evidence>
<dbReference type="Gene3D" id="3.40.50.300">
    <property type="entry name" value="P-loop containing nucleotide triphosphate hydrolases"/>
    <property type="match status" value="2"/>
</dbReference>
<organism evidence="5 6">
    <name type="scientific">Spirochaeta isovalerica</name>
    <dbReference type="NCBI Taxonomy" id="150"/>
    <lineage>
        <taxon>Bacteria</taxon>
        <taxon>Pseudomonadati</taxon>
        <taxon>Spirochaetota</taxon>
        <taxon>Spirochaetia</taxon>
        <taxon>Spirochaetales</taxon>
        <taxon>Spirochaetaceae</taxon>
        <taxon>Spirochaeta</taxon>
    </lineage>
</organism>
<keyword evidence="1" id="KW-0547">Nucleotide-binding</keyword>
<dbReference type="Pfam" id="PF12848">
    <property type="entry name" value="ABC_tran_Xtn"/>
    <property type="match status" value="1"/>
</dbReference>
<evidence type="ECO:0000259" key="4">
    <source>
        <dbReference type="PROSITE" id="PS50893"/>
    </source>
</evidence>
<proteinExistence type="predicted"/>
<dbReference type="PANTHER" id="PTHR42855">
    <property type="entry name" value="ABC TRANSPORTER ATP-BINDING SUBUNIT"/>
    <property type="match status" value="1"/>
</dbReference>
<feature type="domain" description="ABC transporter" evidence="4">
    <location>
        <begin position="4"/>
        <end position="254"/>
    </location>
</feature>
<keyword evidence="6" id="KW-1185">Reference proteome</keyword>
<dbReference type="FunFam" id="3.40.50.300:FF:000011">
    <property type="entry name" value="Putative ABC transporter ATP-binding component"/>
    <property type="match status" value="1"/>
</dbReference>
<dbReference type="InterPro" id="IPR027417">
    <property type="entry name" value="P-loop_NTPase"/>
</dbReference>